<organism evidence="1 2">
    <name type="scientific">Pseudacidovorax intermedius</name>
    <dbReference type="NCBI Taxonomy" id="433924"/>
    <lineage>
        <taxon>Bacteria</taxon>
        <taxon>Pseudomonadati</taxon>
        <taxon>Pseudomonadota</taxon>
        <taxon>Betaproteobacteria</taxon>
        <taxon>Burkholderiales</taxon>
        <taxon>Comamonadaceae</taxon>
        <taxon>Pseudacidovorax</taxon>
    </lineage>
</organism>
<dbReference type="RefSeq" id="WP_058641241.1">
    <property type="nucleotide sequence ID" value="NZ_LDSL01000045.1"/>
</dbReference>
<proteinExistence type="predicted"/>
<dbReference type="PATRIC" id="fig|433924.3.peg.3298"/>
<gene>
    <name evidence="1" type="ORF">NS331_06775</name>
</gene>
<dbReference type="Proteomes" id="UP000072741">
    <property type="component" value="Unassembled WGS sequence"/>
</dbReference>
<dbReference type="EMBL" id="LDSL01000045">
    <property type="protein sequence ID" value="KTT23884.1"/>
    <property type="molecule type" value="Genomic_DNA"/>
</dbReference>
<evidence type="ECO:0000313" key="1">
    <source>
        <dbReference type="EMBL" id="KTT23884.1"/>
    </source>
</evidence>
<protein>
    <submittedName>
        <fullName evidence="1">Uncharacterized protein</fullName>
    </submittedName>
</protein>
<accession>A0A147H1T2</accession>
<sequence>MQTLEVDASQVSQLITANHDFSFAAGTEVTVVGTGFLTAAGANAGATAELLAAADVTVAFGGGIAPWLSGGPGATDAGFDQLISQLQSAGMDRLGLTDDEVLALASQGYTLNEGAAVTVSGVDDLLAANAAQQQSALNFLGHADVTAKFSNNDVTQVLAGSDAALDALVAQLQSIGVDHLALDASHVTQLAQSGNFSLLPGVDVTVSGTGFLSATGVAAGGAADQNLGTLLGAADVTVHLTPQNLSQVLSDGDASLDTLVHHLLSVGVDHLALDADQVGALASANFSFDLGTPIVVEGIDFVQAGATAPTAAQLSTLLGEADVTVRLSEQELGQVVHSANGDAALDALVAQLQAVGMDHLGLSAGQVAELAHSGSFSFEPGVDVTVAGTGFLSATGLVAGAEADQHLSHLLGAADVTVQLGVQDVQRLLKSGDAAMDALVQHLQGVGMDRLSLDIGQVGALAHADFTFAAGTAVVVDNFDFAPATSNSPTPAQVSALLGEADVTIRLSELAVTQVVQSGDAALDALVAQLQGMGMDHLELNAGQVVELAHANFSFDAGASITVTGTGFLHAGGVTEQQLHHLLDAADVTVQMSDQDLGELFKSANAVAAIDDMTQHLHDAGVDALSLGVDQALALADAGAASGKLGNAALDMNGLEVKLDDALALAQHATGAELQALDRLLGAADTTALVDIADVRATQPGTAADLANELAAMQQKLDAAGVDHIQIDDALANALADAGVQLDDRQDLVLKAQADGSGHTAYLEASLQELQKLGVDEVKVEAGVEKIVVAMHGGQPQGTAAPAFTLADLPQFQVAGNTKVELAVTEDDLARLFNATDAFGQLAQHGITDLQVSGNVSSSMLQQTETAAQGAHIAVEVAPLTPTEVQLLGLGTQAADPMDPFHTKHS</sequence>
<evidence type="ECO:0000313" key="2">
    <source>
        <dbReference type="Proteomes" id="UP000072741"/>
    </source>
</evidence>
<comment type="caution">
    <text evidence="1">The sequence shown here is derived from an EMBL/GenBank/DDBJ whole genome shotgun (WGS) entry which is preliminary data.</text>
</comment>
<keyword evidence="2" id="KW-1185">Reference proteome</keyword>
<dbReference type="AlphaFoldDB" id="A0A147H1T2"/>
<reference evidence="1 2" key="1">
    <citation type="journal article" date="2016" name="Front. Microbiol.">
        <title>Genomic Resource of Rice Seed Associated Bacteria.</title>
        <authorList>
            <person name="Midha S."/>
            <person name="Bansal K."/>
            <person name="Sharma S."/>
            <person name="Kumar N."/>
            <person name="Patil P.P."/>
            <person name="Chaudhry V."/>
            <person name="Patil P.B."/>
        </authorList>
    </citation>
    <scope>NUCLEOTIDE SEQUENCE [LARGE SCALE GENOMIC DNA]</scope>
    <source>
        <strain evidence="1 2">NS331</strain>
    </source>
</reference>
<name>A0A147H1T2_9BURK</name>